<dbReference type="Proteomes" id="UP000631535">
    <property type="component" value="Unassembled WGS sequence"/>
</dbReference>
<keyword evidence="3" id="KW-1185">Reference proteome</keyword>
<name>A0ABQ2MJG9_9ACTN</name>
<accession>A0ABQ2MJG9</accession>
<evidence type="ECO:0000313" key="2">
    <source>
        <dbReference type="EMBL" id="GGO52913.1"/>
    </source>
</evidence>
<gene>
    <name evidence="2" type="ORF">GCM10012287_38320</name>
</gene>
<feature type="compositionally biased region" description="Basic and acidic residues" evidence="1">
    <location>
        <begin position="1"/>
        <end position="10"/>
    </location>
</feature>
<evidence type="ECO:0000256" key="1">
    <source>
        <dbReference type="SAM" id="MobiDB-lite"/>
    </source>
</evidence>
<organism evidence="2 3">
    <name type="scientific">Streptomyces daqingensis</name>
    <dbReference type="NCBI Taxonomy" id="1472640"/>
    <lineage>
        <taxon>Bacteria</taxon>
        <taxon>Bacillati</taxon>
        <taxon>Actinomycetota</taxon>
        <taxon>Actinomycetes</taxon>
        <taxon>Kitasatosporales</taxon>
        <taxon>Streptomycetaceae</taxon>
        <taxon>Streptomyces</taxon>
    </lineage>
</organism>
<evidence type="ECO:0000313" key="3">
    <source>
        <dbReference type="Proteomes" id="UP000631535"/>
    </source>
</evidence>
<dbReference type="EMBL" id="BMMP01000012">
    <property type="protein sequence ID" value="GGO52913.1"/>
    <property type="molecule type" value="Genomic_DNA"/>
</dbReference>
<dbReference type="RefSeq" id="WP_308424153.1">
    <property type="nucleotide sequence ID" value="NZ_BMMP01000012.1"/>
</dbReference>
<evidence type="ECO:0008006" key="4">
    <source>
        <dbReference type="Google" id="ProtNLM"/>
    </source>
</evidence>
<reference evidence="3" key="1">
    <citation type="journal article" date="2019" name="Int. J. Syst. Evol. Microbiol.">
        <title>The Global Catalogue of Microorganisms (GCM) 10K type strain sequencing project: providing services to taxonomists for standard genome sequencing and annotation.</title>
        <authorList>
            <consortium name="The Broad Institute Genomics Platform"/>
            <consortium name="The Broad Institute Genome Sequencing Center for Infectious Disease"/>
            <person name="Wu L."/>
            <person name="Ma J."/>
        </authorList>
    </citation>
    <scope>NUCLEOTIDE SEQUENCE [LARGE SCALE GENOMIC DNA]</scope>
    <source>
        <strain evidence="3">CGMCC 4.7178</strain>
    </source>
</reference>
<feature type="region of interest" description="Disordered" evidence="1">
    <location>
        <begin position="1"/>
        <end position="40"/>
    </location>
</feature>
<protein>
    <recommendedName>
        <fullName evidence="4">Peptidase inhibitor family I36</fullName>
    </recommendedName>
</protein>
<sequence>MPGDHVRPETGEVISMSAKSTRNSRPKPGRAAQPGRTGAARSLAATLAFSAALGGGLAASPGASAAPVARSAVTHQGASKLGECSAGEMCVWEKQEFRGKRRAYELSSVSVGSCERLPEGMSARSFANRTGRPVTVYQSEECAETGEFHTHPSGAWTPEAAYRVRALKVWER</sequence>
<dbReference type="Pfam" id="PF03995">
    <property type="entry name" value="Inhibitor_I36"/>
    <property type="match status" value="1"/>
</dbReference>
<proteinExistence type="predicted"/>
<comment type="caution">
    <text evidence="2">The sequence shown here is derived from an EMBL/GenBank/DDBJ whole genome shotgun (WGS) entry which is preliminary data.</text>
</comment>